<feature type="domain" description="MADS-box" evidence="7">
    <location>
        <begin position="22"/>
        <end position="53"/>
    </location>
</feature>
<feature type="region of interest" description="Disordered" evidence="6">
    <location>
        <begin position="177"/>
        <end position="220"/>
    </location>
</feature>
<dbReference type="OrthoDB" id="786627at2759"/>
<dbReference type="EMBL" id="JACEFO010000825">
    <property type="protein sequence ID" value="KAF8755748.1"/>
    <property type="molecule type" value="Genomic_DNA"/>
</dbReference>
<accession>A0A835KLI4</accession>
<evidence type="ECO:0000313" key="8">
    <source>
        <dbReference type="EMBL" id="KAF8755748.1"/>
    </source>
</evidence>
<dbReference type="GO" id="GO:0045944">
    <property type="term" value="P:positive regulation of transcription by RNA polymerase II"/>
    <property type="evidence" value="ECO:0007669"/>
    <property type="project" value="InterPro"/>
</dbReference>
<dbReference type="Proteomes" id="UP000636709">
    <property type="component" value="Unassembled WGS sequence"/>
</dbReference>
<evidence type="ECO:0000256" key="6">
    <source>
        <dbReference type="SAM" id="MobiDB-lite"/>
    </source>
</evidence>
<gene>
    <name evidence="8" type="ORF">HU200_011217</name>
</gene>
<dbReference type="InterPro" id="IPR033897">
    <property type="entry name" value="SRF-like_MADS-box"/>
</dbReference>
<dbReference type="InterPro" id="IPR002100">
    <property type="entry name" value="TF_MADSbox"/>
</dbReference>
<dbReference type="AlphaFoldDB" id="A0A835KLI4"/>
<dbReference type="InterPro" id="IPR036879">
    <property type="entry name" value="TF_MADSbox_sf"/>
</dbReference>
<dbReference type="PROSITE" id="PS50066">
    <property type="entry name" value="MADS_BOX_2"/>
    <property type="match status" value="1"/>
</dbReference>
<proteinExistence type="predicted"/>
<reference evidence="8" key="1">
    <citation type="submission" date="2020-07" db="EMBL/GenBank/DDBJ databases">
        <title>Genome sequence and genetic diversity analysis of an under-domesticated orphan crop, white fonio (Digitaria exilis).</title>
        <authorList>
            <person name="Bennetzen J.L."/>
            <person name="Chen S."/>
            <person name="Ma X."/>
            <person name="Wang X."/>
            <person name="Yssel A.E.J."/>
            <person name="Chaluvadi S.R."/>
            <person name="Johnson M."/>
            <person name="Gangashetty P."/>
            <person name="Hamidou F."/>
            <person name="Sanogo M.D."/>
            <person name="Zwaenepoel A."/>
            <person name="Wallace J."/>
            <person name="Van De Peer Y."/>
            <person name="Van Deynze A."/>
        </authorList>
    </citation>
    <scope>NUCLEOTIDE SEQUENCE</scope>
    <source>
        <tissue evidence="8">Leaves</tissue>
    </source>
</reference>
<keyword evidence="4" id="KW-0804">Transcription</keyword>
<dbReference type="GO" id="GO:0000987">
    <property type="term" value="F:cis-regulatory region sequence-specific DNA binding"/>
    <property type="evidence" value="ECO:0007669"/>
    <property type="project" value="InterPro"/>
</dbReference>
<comment type="caution">
    <text evidence="8">The sequence shown here is derived from an EMBL/GenBank/DDBJ whole genome shotgun (WGS) entry which is preliminary data.</text>
</comment>
<keyword evidence="3" id="KW-0238">DNA-binding</keyword>
<dbReference type="CDD" id="cd00266">
    <property type="entry name" value="MADS_SRF_like"/>
    <property type="match status" value="1"/>
</dbReference>
<dbReference type="Gene3D" id="3.40.1810.10">
    <property type="entry name" value="Transcription factor, MADS-box"/>
    <property type="match status" value="1"/>
</dbReference>
<keyword evidence="5" id="KW-0539">Nucleus</keyword>
<evidence type="ECO:0000259" key="7">
    <source>
        <dbReference type="PROSITE" id="PS50066"/>
    </source>
</evidence>
<evidence type="ECO:0000313" key="9">
    <source>
        <dbReference type="Proteomes" id="UP000636709"/>
    </source>
</evidence>
<dbReference type="GO" id="GO:0000981">
    <property type="term" value="F:DNA-binding transcription factor activity, RNA polymerase II-specific"/>
    <property type="evidence" value="ECO:0007669"/>
    <property type="project" value="InterPro"/>
</dbReference>
<organism evidence="8 9">
    <name type="scientific">Digitaria exilis</name>
    <dbReference type="NCBI Taxonomy" id="1010633"/>
    <lineage>
        <taxon>Eukaryota</taxon>
        <taxon>Viridiplantae</taxon>
        <taxon>Streptophyta</taxon>
        <taxon>Embryophyta</taxon>
        <taxon>Tracheophyta</taxon>
        <taxon>Spermatophyta</taxon>
        <taxon>Magnoliopsida</taxon>
        <taxon>Liliopsida</taxon>
        <taxon>Poales</taxon>
        <taxon>Poaceae</taxon>
        <taxon>PACMAD clade</taxon>
        <taxon>Panicoideae</taxon>
        <taxon>Panicodae</taxon>
        <taxon>Paniceae</taxon>
        <taxon>Anthephorinae</taxon>
        <taxon>Digitaria</taxon>
    </lineage>
</organism>
<dbReference type="SUPFAM" id="SSF55455">
    <property type="entry name" value="SRF-like"/>
    <property type="match status" value="1"/>
</dbReference>
<keyword evidence="9" id="KW-1185">Reference proteome</keyword>
<dbReference type="Pfam" id="PF00319">
    <property type="entry name" value="SRF-TF"/>
    <property type="match status" value="1"/>
</dbReference>
<evidence type="ECO:0000256" key="4">
    <source>
        <dbReference type="ARBA" id="ARBA00023163"/>
    </source>
</evidence>
<evidence type="ECO:0000256" key="1">
    <source>
        <dbReference type="ARBA" id="ARBA00004123"/>
    </source>
</evidence>
<dbReference type="GO" id="GO:0046983">
    <property type="term" value="F:protein dimerization activity"/>
    <property type="evidence" value="ECO:0007669"/>
    <property type="project" value="InterPro"/>
</dbReference>
<comment type="subcellular location">
    <subcellularLocation>
        <location evidence="1">Nucleus</location>
    </subcellularLocation>
</comment>
<dbReference type="GO" id="GO:0005634">
    <property type="term" value="C:nucleus"/>
    <property type="evidence" value="ECO:0007669"/>
    <property type="project" value="UniProtKB-SubCell"/>
</dbReference>
<sequence>MVRGKGGPPRGAVGPGDHLARFAKRKDGLKKKAEELATRCAVDVAVVCTGPGGAGDPDFWPSKEAASEVLRRYGALSPSQRAAHMEDHAALAARRLSEEREKLVRAGDGAVASALGSWDGSLEGVSEEKLRELFASIQGSLVAAKNRALKLQALAPVGGAADRPTFLPALVHKDEVTEEDSLSATDNEVPPRPPPWGEADAGGGGLGQPPTKNPKSPNAVPVEADKEVVAENIVTTEDAGGEVQILQPPGDATVAAAADDDDAEWLQGLINDLRKKPQPYKPAAYAAGVERIRLGRFVMERDAYNFIRFDIGMPPPSIAPNSLDDDGEPLKLWSWENTMPSR</sequence>
<evidence type="ECO:0000256" key="3">
    <source>
        <dbReference type="ARBA" id="ARBA00023125"/>
    </source>
</evidence>
<name>A0A835KLI4_9POAL</name>
<keyword evidence="2" id="KW-0805">Transcription regulation</keyword>
<protein>
    <recommendedName>
        <fullName evidence="7">MADS-box domain-containing protein</fullName>
    </recommendedName>
</protein>
<evidence type="ECO:0000256" key="5">
    <source>
        <dbReference type="ARBA" id="ARBA00023242"/>
    </source>
</evidence>
<evidence type="ECO:0000256" key="2">
    <source>
        <dbReference type="ARBA" id="ARBA00023015"/>
    </source>
</evidence>